<evidence type="ECO:0000256" key="11">
    <source>
        <dbReference type="ARBA" id="ARBA00022990"/>
    </source>
</evidence>
<feature type="binding site" evidence="13">
    <location>
        <position position="190"/>
    </location>
    <ligand>
        <name>substrate</name>
    </ligand>
</feature>
<dbReference type="Proteomes" id="UP000515156">
    <property type="component" value="Chromosome 7"/>
</dbReference>
<dbReference type="GeneID" id="115474853"/>
<gene>
    <name evidence="17" type="primary">LOC115474853</name>
</gene>
<evidence type="ECO:0000313" key="16">
    <source>
        <dbReference type="Proteomes" id="UP000515156"/>
    </source>
</evidence>
<dbReference type="RefSeq" id="XP_030066408.1">
    <property type="nucleotide sequence ID" value="XM_030210548.1"/>
</dbReference>
<evidence type="ECO:0000256" key="13">
    <source>
        <dbReference type="PIRSR" id="PIRSR036561-1"/>
    </source>
</evidence>
<feature type="binding site" evidence="13">
    <location>
        <position position="59"/>
    </location>
    <ligand>
        <name>substrate</name>
    </ligand>
</feature>
<evidence type="ECO:0000256" key="1">
    <source>
        <dbReference type="ARBA" id="ARBA00002106"/>
    </source>
</evidence>
<dbReference type="GO" id="GO:0005737">
    <property type="term" value="C:cytoplasm"/>
    <property type="evidence" value="ECO:0007669"/>
    <property type="project" value="UniProtKB-SubCell"/>
</dbReference>
<accession>A0A6P7YMZ1</accession>
<dbReference type="PANTHER" id="PTHR14586:SF1">
    <property type="entry name" value="THIAMINE-TRIPHOSPHATASE"/>
    <property type="match status" value="1"/>
</dbReference>
<name>A0A6P7YMZ1_9AMPH</name>
<evidence type="ECO:0000313" key="17">
    <source>
        <dbReference type="RefSeq" id="XP_030066408.1"/>
    </source>
</evidence>
<reference evidence="17" key="1">
    <citation type="submission" date="2025-08" db="UniProtKB">
        <authorList>
            <consortium name="RefSeq"/>
        </authorList>
    </citation>
    <scope>IDENTIFICATION</scope>
</reference>
<evidence type="ECO:0000256" key="8">
    <source>
        <dbReference type="ARBA" id="ARBA00022723"/>
    </source>
</evidence>
<keyword evidence="10 14" id="KW-0460">Magnesium</keyword>
<dbReference type="CDD" id="cd07758">
    <property type="entry name" value="ThTPase"/>
    <property type="match status" value="1"/>
</dbReference>
<keyword evidence="7" id="KW-0963">Cytoplasm</keyword>
<evidence type="ECO:0000256" key="7">
    <source>
        <dbReference type="ARBA" id="ARBA00022490"/>
    </source>
</evidence>
<keyword evidence="9" id="KW-0378">Hydrolase</keyword>
<evidence type="ECO:0000256" key="14">
    <source>
        <dbReference type="PIRSR" id="PIRSR036561-2"/>
    </source>
</evidence>
<feature type="binding site" evidence="14">
    <location>
        <position position="142"/>
    </location>
    <ligand>
        <name>Mg(2+)</name>
        <dbReference type="ChEBI" id="CHEBI:18420"/>
    </ligand>
</feature>
<feature type="binding site" evidence="13">
    <location>
        <position position="129"/>
    </location>
    <ligand>
        <name>substrate</name>
    </ligand>
</feature>
<comment type="subcellular location">
    <subcellularLocation>
        <location evidence="2">Cytoplasm</location>
    </subcellularLocation>
</comment>
<evidence type="ECO:0000256" key="10">
    <source>
        <dbReference type="ARBA" id="ARBA00022842"/>
    </source>
</evidence>
<evidence type="ECO:0000256" key="4">
    <source>
        <dbReference type="ARBA" id="ARBA00011245"/>
    </source>
</evidence>
<dbReference type="EC" id="3.6.1.28" evidence="5"/>
<comment type="subunit">
    <text evidence="4">Monomer.</text>
</comment>
<feature type="binding site" evidence="14">
    <location>
        <position position="154"/>
    </location>
    <ligand>
        <name>Mg(2+)</name>
        <dbReference type="ChEBI" id="CHEBI:18420"/>
    </ligand>
</feature>
<feature type="binding site" evidence="13">
    <location>
        <position position="13"/>
    </location>
    <ligand>
        <name>substrate</name>
    </ligand>
</feature>
<feature type="binding site" evidence="14">
    <location>
        <position position="156"/>
    </location>
    <ligand>
        <name>Mg(2+)</name>
        <dbReference type="ChEBI" id="CHEBI:18420"/>
    </ligand>
</feature>
<evidence type="ECO:0000259" key="15">
    <source>
        <dbReference type="PROSITE" id="PS51707"/>
    </source>
</evidence>
<dbReference type="PANTHER" id="PTHR14586">
    <property type="entry name" value="THIAMINE-TRIPHOSPHATASE"/>
    <property type="match status" value="1"/>
</dbReference>
<comment type="catalytic activity">
    <reaction evidence="12">
        <text>thiamine triphosphate + H2O = thiamine diphosphate + phosphate + H(+)</text>
        <dbReference type="Rhea" id="RHEA:11744"/>
        <dbReference type="ChEBI" id="CHEBI:15377"/>
        <dbReference type="ChEBI" id="CHEBI:15378"/>
        <dbReference type="ChEBI" id="CHEBI:43474"/>
        <dbReference type="ChEBI" id="CHEBI:58937"/>
        <dbReference type="ChEBI" id="CHEBI:58938"/>
        <dbReference type="EC" id="3.6.1.28"/>
    </reaction>
</comment>
<dbReference type="GO" id="GO:0000287">
    <property type="term" value="F:magnesium ion binding"/>
    <property type="evidence" value="ECO:0007669"/>
    <property type="project" value="TreeGrafter"/>
</dbReference>
<dbReference type="InterPro" id="IPR023577">
    <property type="entry name" value="CYTH_domain"/>
</dbReference>
<sequence>MATSPAVLEVERKFTYKSDVEDVLQALGATLQGQLLFRDTYYDTVDLRLTLCDHWLRNRQGSWELKLPFSPHESGRSSNPVTQYQELTQEKEIIAAVGELLGCMPLSEGMEALVAELGLQAFASYVTDRRSYVMPREGLHVDLDEADFGFAVGEVEKVVATAEEVPEALERINHFCVQLGVTGVKKVPGKMTTYLLQYRPEHYQKLKEAHVL</sequence>
<dbReference type="GO" id="GO:0050333">
    <property type="term" value="F:thiamine triphosphate phosphatase activity"/>
    <property type="evidence" value="ECO:0007669"/>
    <property type="project" value="UniProtKB-EC"/>
</dbReference>
<feature type="binding site" evidence="14">
    <location>
        <position position="11"/>
    </location>
    <ligand>
        <name>Mg(2+)</name>
        <dbReference type="ChEBI" id="CHEBI:18420"/>
    </ligand>
</feature>
<feature type="binding site" evidence="13">
    <location>
        <position position="154"/>
    </location>
    <ligand>
        <name>substrate</name>
    </ligand>
</feature>
<dbReference type="Gene3D" id="2.40.320.10">
    <property type="entry name" value="Hypothetical Protein Pfu-838710-001"/>
    <property type="match status" value="1"/>
</dbReference>
<feature type="binding site" evidence="13">
    <location>
        <position position="57"/>
    </location>
    <ligand>
        <name>substrate</name>
    </ligand>
</feature>
<dbReference type="AlphaFoldDB" id="A0A6P7YMZ1"/>
<dbReference type="InterPro" id="IPR039582">
    <property type="entry name" value="THTPA"/>
</dbReference>
<dbReference type="OrthoDB" id="442176at2759"/>
<dbReference type="InParanoid" id="A0A6P7YMZ1"/>
<protein>
    <recommendedName>
        <fullName evidence="6">Thiamine-triphosphatase</fullName>
        <ecNumber evidence="5">3.6.1.28</ecNumber>
    </recommendedName>
</protein>
<dbReference type="PIRSF" id="PIRSF036561">
    <property type="entry name" value="ThTPase"/>
    <property type="match status" value="1"/>
</dbReference>
<evidence type="ECO:0000256" key="3">
    <source>
        <dbReference type="ARBA" id="ARBA00008181"/>
    </source>
</evidence>
<dbReference type="GO" id="GO:0042357">
    <property type="term" value="P:thiamine diphosphate metabolic process"/>
    <property type="evidence" value="ECO:0007669"/>
    <property type="project" value="TreeGrafter"/>
</dbReference>
<evidence type="ECO:0000256" key="9">
    <source>
        <dbReference type="ARBA" id="ARBA00022801"/>
    </source>
</evidence>
<feature type="binding site" evidence="13">
    <location>
        <position position="66"/>
    </location>
    <ligand>
        <name>substrate</name>
    </ligand>
</feature>
<feature type="binding site" evidence="14">
    <location>
        <position position="9"/>
    </location>
    <ligand>
        <name>Mg(2+)</name>
        <dbReference type="ChEBI" id="CHEBI:18420"/>
    </ligand>
</feature>
<dbReference type="Pfam" id="PF01928">
    <property type="entry name" value="CYTH"/>
    <property type="match status" value="1"/>
</dbReference>
<feature type="domain" description="CYTH" evidence="15">
    <location>
        <begin position="7"/>
        <end position="198"/>
    </location>
</feature>
<dbReference type="GO" id="GO:0006772">
    <property type="term" value="P:thiamine metabolic process"/>
    <property type="evidence" value="ECO:0007669"/>
    <property type="project" value="InterPro"/>
</dbReference>
<dbReference type="SUPFAM" id="SSF55154">
    <property type="entry name" value="CYTH-like phosphatases"/>
    <property type="match status" value="1"/>
</dbReference>
<dbReference type="PROSITE" id="PS51707">
    <property type="entry name" value="CYTH"/>
    <property type="match status" value="1"/>
</dbReference>
<evidence type="ECO:0000256" key="6">
    <source>
        <dbReference type="ARBA" id="ARBA00020088"/>
    </source>
</evidence>
<evidence type="ECO:0000256" key="12">
    <source>
        <dbReference type="ARBA" id="ARBA00048194"/>
    </source>
</evidence>
<dbReference type="InterPro" id="IPR012177">
    <property type="entry name" value="ThTPase_euk"/>
</dbReference>
<keyword evidence="16" id="KW-1185">Reference proteome</keyword>
<dbReference type="SMART" id="SM01118">
    <property type="entry name" value="CYTH"/>
    <property type="match status" value="1"/>
</dbReference>
<proteinExistence type="inferred from homology"/>
<evidence type="ECO:0000256" key="5">
    <source>
        <dbReference type="ARBA" id="ARBA00012378"/>
    </source>
</evidence>
<evidence type="ECO:0000256" key="2">
    <source>
        <dbReference type="ARBA" id="ARBA00004496"/>
    </source>
</evidence>
<dbReference type="InterPro" id="IPR033469">
    <property type="entry name" value="CYTH-like_dom_sf"/>
</dbReference>
<dbReference type="FunCoup" id="A0A6P7YMZ1">
    <property type="interactions" value="646"/>
</dbReference>
<comment type="function">
    <text evidence="1">Hydrolase highly specific for thiamine triphosphate (ThTP).</text>
</comment>
<keyword evidence="11" id="KW-0007">Acetylation</keyword>
<dbReference type="KEGG" id="muo:115474853"/>
<organism evidence="16 17">
    <name type="scientific">Microcaecilia unicolor</name>
    <dbReference type="NCBI Taxonomy" id="1415580"/>
    <lineage>
        <taxon>Eukaryota</taxon>
        <taxon>Metazoa</taxon>
        <taxon>Chordata</taxon>
        <taxon>Craniata</taxon>
        <taxon>Vertebrata</taxon>
        <taxon>Euteleostomi</taxon>
        <taxon>Amphibia</taxon>
        <taxon>Gymnophiona</taxon>
        <taxon>Siphonopidae</taxon>
        <taxon>Microcaecilia</taxon>
    </lineage>
</organism>
<comment type="cofactor">
    <cofactor evidence="14">
        <name>Mg(2+)</name>
        <dbReference type="ChEBI" id="CHEBI:18420"/>
    </cofactor>
    <text evidence="14">Binds 1 Mg(2+) ion per subunit.</text>
</comment>
<keyword evidence="8 14" id="KW-0479">Metal-binding</keyword>
<comment type="similarity">
    <text evidence="3">Belongs to the ThTPase family.</text>
</comment>